<dbReference type="Proteomes" id="UP001165960">
    <property type="component" value="Unassembled WGS sequence"/>
</dbReference>
<dbReference type="EMBL" id="QTSX02005778">
    <property type="protein sequence ID" value="KAJ9057623.1"/>
    <property type="molecule type" value="Genomic_DNA"/>
</dbReference>
<evidence type="ECO:0000313" key="1">
    <source>
        <dbReference type="EMBL" id="KAJ9057623.1"/>
    </source>
</evidence>
<proteinExistence type="predicted"/>
<sequence length="251" mass="28825">MSNYLWGRGFRFHRSSGKKHEYWVKEGQSNEDPLVVMTGFGVGIVGYYMFVKELINHFPNRTIILFETSYVNLKPAASVITETDSLFEVDDMFLDLKLDRCTLMAHSFGTFIAGWIAKHRPHYISKLVLVDPVCFRTWDASFYQTMFRQPPDSLESKAYQILLASDPIVSLGLARHMNWFGSILFPEQISMPTQIFLAENDFLLDPAGLHSYLQHRIAKDSLSHIEITTMDTCRGFFQLIPKWNGNIIGAL</sequence>
<name>A0ACC2S5S6_9FUNG</name>
<organism evidence="1 2">
    <name type="scientific">Entomophthora muscae</name>
    <dbReference type="NCBI Taxonomy" id="34485"/>
    <lineage>
        <taxon>Eukaryota</taxon>
        <taxon>Fungi</taxon>
        <taxon>Fungi incertae sedis</taxon>
        <taxon>Zoopagomycota</taxon>
        <taxon>Entomophthoromycotina</taxon>
        <taxon>Entomophthoromycetes</taxon>
        <taxon>Entomophthorales</taxon>
        <taxon>Entomophthoraceae</taxon>
        <taxon>Entomophthora</taxon>
    </lineage>
</organism>
<evidence type="ECO:0000313" key="2">
    <source>
        <dbReference type="Proteomes" id="UP001165960"/>
    </source>
</evidence>
<accession>A0ACC2S5S6</accession>
<protein>
    <submittedName>
        <fullName evidence="1">Uncharacterized protein</fullName>
    </submittedName>
</protein>
<comment type="caution">
    <text evidence="1">The sequence shown here is derived from an EMBL/GenBank/DDBJ whole genome shotgun (WGS) entry which is preliminary data.</text>
</comment>
<keyword evidence="2" id="KW-1185">Reference proteome</keyword>
<gene>
    <name evidence="1" type="ORF">DSO57_1020756</name>
</gene>
<reference evidence="1" key="1">
    <citation type="submission" date="2022-04" db="EMBL/GenBank/DDBJ databases">
        <title>Genome of the entomopathogenic fungus Entomophthora muscae.</title>
        <authorList>
            <person name="Elya C."/>
            <person name="Lovett B.R."/>
            <person name="Lee E."/>
            <person name="Macias A.M."/>
            <person name="Hajek A.E."/>
            <person name="De Bivort B.L."/>
            <person name="Kasson M.T."/>
            <person name="De Fine Licht H.H."/>
            <person name="Stajich J.E."/>
        </authorList>
    </citation>
    <scope>NUCLEOTIDE SEQUENCE</scope>
    <source>
        <strain evidence="1">Berkeley</strain>
    </source>
</reference>